<protein>
    <submittedName>
        <fullName evidence="2">Uncharacterized protein</fullName>
    </submittedName>
</protein>
<reference evidence="2 3" key="1">
    <citation type="submission" date="2016-12" db="EMBL/GenBank/DDBJ databases">
        <title>Complete genome sequence of Clostridium kluyveri JZZ isolated from the pit mud of a Chinese flavor liquor-making factory.</title>
        <authorList>
            <person name="Wang Y."/>
        </authorList>
    </citation>
    <scope>NUCLEOTIDE SEQUENCE [LARGE SCALE GENOMIC DNA]</scope>
    <source>
        <strain evidence="2 3">JZZ</strain>
    </source>
</reference>
<dbReference type="Proteomes" id="UP000184604">
    <property type="component" value="Chromosome"/>
</dbReference>
<gene>
    <name evidence="1" type="ORF">BS101_00405</name>
    <name evidence="2" type="ORF">BS101_18135</name>
</gene>
<organism evidence="2 3">
    <name type="scientific">Clostridium kluyveri</name>
    <dbReference type="NCBI Taxonomy" id="1534"/>
    <lineage>
        <taxon>Bacteria</taxon>
        <taxon>Bacillati</taxon>
        <taxon>Bacillota</taxon>
        <taxon>Clostridia</taxon>
        <taxon>Eubacteriales</taxon>
        <taxon>Clostridiaceae</taxon>
        <taxon>Clostridium</taxon>
    </lineage>
</organism>
<proteinExistence type="predicted"/>
<dbReference type="EMBL" id="CP018335">
    <property type="protein sequence ID" value="APM37333.1"/>
    <property type="molecule type" value="Genomic_DNA"/>
</dbReference>
<dbReference type="EMBL" id="CP018335">
    <property type="protein sequence ID" value="APM40507.1"/>
    <property type="molecule type" value="Genomic_DNA"/>
</dbReference>
<name>A0A1L5FC07_CLOKL</name>
<accession>A0A1L5FC07</accession>
<dbReference type="AlphaFoldDB" id="A0A1L5FC07"/>
<evidence type="ECO:0000313" key="1">
    <source>
        <dbReference type="EMBL" id="APM37333.1"/>
    </source>
</evidence>
<sequence length="94" mass="10600">MGGIKMAKFDINESIEAQAKLCEDKDYPHFAPSSGKCWCCNQNIYEQIGWKRDEFGDGIRVDLEKADFKTGISTEKAGKELITGCPHCNRTYCD</sequence>
<evidence type="ECO:0000313" key="3">
    <source>
        <dbReference type="Proteomes" id="UP000184604"/>
    </source>
</evidence>
<evidence type="ECO:0000313" key="2">
    <source>
        <dbReference type="EMBL" id="APM40507.1"/>
    </source>
</evidence>